<evidence type="ECO:0000313" key="2">
    <source>
        <dbReference type="Proteomes" id="UP000886748"/>
    </source>
</evidence>
<sequence>MIKLLYKLNQRGLSQLSDGSFCTHSLPAGFDNFFDNFNAAYRDLELTYCRNFYTGKLLPKKQINQILATQKIIKIA</sequence>
<reference evidence="1" key="2">
    <citation type="journal article" date="2021" name="PeerJ">
        <title>Extensive microbial diversity within the chicken gut microbiome revealed by metagenomics and culture.</title>
        <authorList>
            <person name="Gilroy R."/>
            <person name="Ravi A."/>
            <person name="Getino M."/>
            <person name="Pursley I."/>
            <person name="Horton D.L."/>
            <person name="Alikhan N.F."/>
            <person name="Baker D."/>
            <person name="Gharbi K."/>
            <person name="Hall N."/>
            <person name="Watson M."/>
            <person name="Adriaenssens E.M."/>
            <person name="Foster-Nyarko E."/>
            <person name="Jarju S."/>
            <person name="Secka A."/>
            <person name="Antonio M."/>
            <person name="Oren A."/>
            <person name="Chaudhuri R.R."/>
            <person name="La Ragione R."/>
            <person name="Hildebrand F."/>
            <person name="Pallen M.J."/>
        </authorList>
    </citation>
    <scope>NUCLEOTIDE SEQUENCE</scope>
    <source>
        <strain evidence="1">CHK154-7741</strain>
    </source>
</reference>
<comment type="caution">
    <text evidence="1">The sequence shown here is derived from an EMBL/GenBank/DDBJ whole genome shotgun (WGS) entry which is preliminary data.</text>
</comment>
<evidence type="ECO:0000313" key="1">
    <source>
        <dbReference type="EMBL" id="HIU93135.1"/>
    </source>
</evidence>
<reference evidence="1" key="1">
    <citation type="submission" date="2020-10" db="EMBL/GenBank/DDBJ databases">
        <authorList>
            <person name="Gilroy R."/>
        </authorList>
    </citation>
    <scope>NUCLEOTIDE SEQUENCE</scope>
    <source>
        <strain evidence="1">CHK154-7741</strain>
    </source>
</reference>
<dbReference type="AlphaFoldDB" id="A0A9D1N145"/>
<accession>A0A9D1N145</accession>
<gene>
    <name evidence="1" type="ORF">IAD26_08390</name>
</gene>
<name>A0A9D1N145_9CLOT</name>
<organism evidence="1 2">
    <name type="scientific">Candidatus Limenecus avicola</name>
    <dbReference type="NCBI Taxonomy" id="2840847"/>
    <lineage>
        <taxon>Bacteria</taxon>
        <taxon>Bacillati</taxon>
        <taxon>Bacillota</taxon>
        <taxon>Clostridia</taxon>
        <taxon>Eubacteriales</taxon>
        <taxon>Clostridiaceae</taxon>
        <taxon>Clostridiaceae incertae sedis</taxon>
        <taxon>Candidatus Limenecus</taxon>
    </lineage>
</organism>
<protein>
    <submittedName>
        <fullName evidence="1">Uncharacterized protein</fullName>
    </submittedName>
</protein>
<dbReference type="EMBL" id="DVOD01000060">
    <property type="protein sequence ID" value="HIU93135.1"/>
    <property type="molecule type" value="Genomic_DNA"/>
</dbReference>
<proteinExistence type="predicted"/>
<dbReference type="Proteomes" id="UP000886748">
    <property type="component" value="Unassembled WGS sequence"/>
</dbReference>